<dbReference type="PANTHER" id="PTHR13069:SF21">
    <property type="entry name" value="ALKYLATED DNA REPAIR PROTEIN ALKB HOMOLOG 8"/>
    <property type="match status" value="1"/>
</dbReference>
<evidence type="ECO:0000256" key="1">
    <source>
        <dbReference type="ARBA" id="ARBA00022603"/>
    </source>
</evidence>
<keyword evidence="1" id="KW-0489">Methyltransferase</keyword>
<feature type="compositionally biased region" description="Basic and acidic residues" evidence="3">
    <location>
        <begin position="11"/>
        <end position="20"/>
    </location>
</feature>
<dbReference type="Proteomes" id="UP000015354">
    <property type="component" value="Unassembled WGS sequence"/>
</dbReference>
<evidence type="ECO:0000313" key="5">
    <source>
        <dbReference type="EMBL" id="EPY30468.1"/>
    </source>
</evidence>
<proteinExistence type="predicted"/>
<dbReference type="InterPro" id="IPR013216">
    <property type="entry name" value="Methyltransf_11"/>
</dbReference>
<dbReference type="InterPro" id="IPR051422">
    <property type="entry name" value="AlkB_tRNA_MeTrf/Diox"/>
</dbReference>
<gene>
    <name evidence="5" type="ORF">STCU_04051</name>
</gene>
<dbReference type="OrthoDB" id="271595at2759"/>
<dbReference type="CDD" id="cd02440">
    <property type="entry name" value="AdoMet_MTases"/>
    <property type="match status" value="1"/>
</dbReference>
<dbReference type="SUPFAM" id="SSF53335">
    <property type="entry name" value="S-adenosyl-L-methionine-dependent methyltransferases"/>
    <property type="match status" value="1"/>
</dbReference>
<name>S9UNG0_9TRYP</name>
<dbReference type="GO" id="GO:0002098">
    <property type="term" value="P:tRNA wobble uridine modification"/>
    <property type="evidence" value="ECO:0007669"/>
    <property type="project" value="TreeGrafter"/>
</dbReference>
<evidence type="ECO:0000256" key="2">
    <source>
        <dbReference type="ARBA" id="ARBA00022679"/>
    </source>
</evidence>
<feature type="region of interest" description="Disordered" evidence="3">
    <location>
        <begin position="1"/>
        <end position="32"/>
    </location>
</feature>
<dbReference type="PANTHER" id="PTHR13069">
    <property type="entry name" value="ALKYLATED DNA REPAIR PROTEIN ALKB HOMOLOG 8"/>
    <property type="match status" value="1"/>
</dbReference>
<evidence type="ECO:0000256" key="3">
    <source>
        <dbReference type="SAM" id="MobiDB-lite"/>
    </source>
</evidence>
<dbReference type="AlphaFoldDB" id="S9UNG0"/>
<dbReference type="Pfam" id="PF08241">
    <property type="entry name" value="Methyltransf_11"/>
    <property type="match status" value="1"/>
</dbReference>
<comment type="caution">
    <text evidence="5">The sequence shown here is derived from an EMBL/GenBank/DDBJ whole genome shotgun (WGS) entry which is preliminary data.</text>
</comment>
<reference evidence="5 6" key="1">
    <citation type="journal article" date="2013" name="PLoS ONE">
        <title>Predicting the Proteins of Angomonas deanei, Strigomonas culicis and Their Respective Endosymbionts Reveals New Aspects of the Trypanosomatidae Family.</title>
        <authorList>
            <person name="Motta M.C."/>
            <person name="Martins A.C."/>
            <person name="de Souza S.S."/>
            <person name="Catta-Preta C.M."/>
            <person name="Silva R."/>
            <person name="Klein C.C."/>
            <person name="de Almeida L.G."/>
            <person name="de Lima Cunha O."/>
            <person name="Ciapina L.P."/>
            <person name="Brocchi M."/>
            <person name="Colabardini A.C."/>
            <person name="de Araujo Lima B."/>
            <person name="Machado C.R."/>
            <person name="de Almeida Soares C.M."/>
            <person name="Probst C.M."/>
            <person name="de Menezes C.B."/>
            <person name="Thompson C.E."/>
            <person name="Bartholomeu D.C."/>
            <person name="Gradia D.F."/>
            <person name="Pavoni D.P."/>
            <person name="Grisard E.C."/>
            <person name="Fantinatti-Garboggini F."/>
            <person name="Marchini F.K."/>
            <person name="Rodrigues-Luiz G.F."/>
            <person name="Wagner G."/>
            <person name="Goldman G.H."/>
            <person name="Fietto J.L."/>
            <person name="Elias M.C."/>
            <person name="Goldman M.H."/>
            <person name="Sagot M.F."/>
            <person name="Pereira M."/>
            <person name="Stoco P.H."/>
            <person name="de Mendonca-Neto R.P."/>
            <person name="Teixeira S.M."/>
            <person name="Maciel T.E."/>
            <person name="de Oliveira Mendes T.A."/>
            <person name="Urmenyi T.P."/>
            <person name="de Souza W."/>
            <person name="Schenkman S."/>
            <person name="de Vasconcelos A.T."/>
        </authorList>
    </citation>
    <scope>NUCLEOTIDE SEQUENCE [LARGE SCALE GENOMIC DNA]</scope>
</reference>
<accession>S9UNG0</accession>
<dbReference type="EMBL" id="ATMH01004051">
    <property type="protein sequence ID" value="EPY30468.1"/>
    <property type="molecule type" value="Genomic_DNA"/>
</dbReference>
<dbReference type="GO" id="GO:0030488">
    <property type="term" value="P:tRNA methylation"/>
    <property type="evidence" value="ECO:0007669"/>
    <property type="project" value="TreeGrafter"/>
</dbReference>
<protein>
    <recommendedName>
        <fullName evidence="4">Methyltransferase type 11 domain-containing protein</fullName>
    </recommendedName>
</protein>
<feature type="domain" description="Methyltransferase type 11" evidence="4">
    <location>
        <begin position="80"/>
        <end position="190"/>
    </location>
</feature>
<keyword evidence="2" id="KW-0808">Transferase</keyword>
<keyword evidence="6" id="KW-1185">Reference proteome</keyword>
<dbReference type="GO" id="GO:0000049">
    <property type="term" value="F:tRNA binding"/>
    <property type="evidence" value="ECO:0007669"/>
    <property type="project" value="TreeGrafter"/>
</dbReference>
<evidence type="ECO:0000259" key="4">
    <source>
        <dbReference type="Pfam" id="PF08241"/>
    </source>
</evidence>
<evidence type="ECO:0000313" key="6">
    <source>
        <dbReference type="Proteomes" id="UP000015354"/>
    </source>
</evidence>
<dbReference type="GO" id="GO:0005737">
    <property type="term" value="C:cytoplasm"/>
    <property type="evidence" value="ECO:0007669"/>
    <property type="project" value="TreeGrafter"/>
</dbReference>
<dbReference type="GO" id="GO:0008757">
    <property type="term" value="F:S-adenosylmethionine-dependent methyltransferase activity"/>
    <property type="evidence" value="ECO:0007669"/>
    <property type="project" value="InterPro"/>
</dbReference>
<dbReference type="GO" id="GO:0005634">
    <property type="term" value="C:nucleus"/>
    <property type="evidence" value="ECO:0007669"/>
    <property type="project" value="TreeGrafter"/>
</dbReference>
<organism evidence="5 6">
    <name type="scientific">Strigomonas culicis</name>
    <dbReference type="NCBI Taxonomy" id="28005"/>
    <lineage>
        <taxon>Eukaryota</taxon>
        <taxon>Discoba</taxon>
        <taxon>Euglenozoa</taxon>
        <taxon>Kinetoplastea</taxon>
        <taxon>Metakinetoplastina</taxon>
        <taxon>Trypanosomatida</taxon>
        <taxon>Trypanosomatidae</taxon>
        <taxon>Strigomonadinae</taxon>
        <taxon>Strigomonas</taxon>
    </lineage>
</organism>
<dbReference type="InterPro" id="IPR029063">
    <property type="entry name" value="SAM-dependent_MTases_sf"/>
</dbReference>
<dbReference type="GO" id="GO:0106335">
    <property type="term" value="F:tRNA (5-carboxymethyluridine(34)-5-O)-methyltransferase activity"/>
    <property type="evidence" value="ECO:0007669"/>
    <property type="project" value="TreeGrafter"/>
</dbReference>
<feature type="region of interest" description="Disordered" evidence="3">
    <location>
        <begin position="208"/>
        <end position="231"/>
    </location>
</feature>
<dbReference type="Gene3D" id="3.40.50.150">
    <property type="entry name" value="Vaccinia Virus protein VP39"/>
    <property type="match status" value="1"/>
</dbReference>
<sequence length="310" mass="34118">MSSEPTQTAEGARKRSRSPEDGCPPPAAPVADGDAAVYEHQHVHEVYDAIATHFSSTRYKPWPRVVAFLAALPPYATVADVGCGNGKYFAAAAGAHRWVVGMDRSVALLQLTQRSTVDPNVPSRAAAGGPPPAQEPQPCTDCLCCDGRRAPFRAGTFDAAISIAVIHHYATVARRRAAVAELLRLVRPDGGQVLLYVWALDGDAPAGEAKATEDAKAPRPTKRKKTNQRLDPTTGDALVRWQVNQKFDATQQVFERFYHFFTRRELEDLCRDAAAELRQQEATRSAAQCRIKECYLDCENWCIVLERFVD</sequence>